<dbReference type="EMBL" id="BMAT01006857">
    <property type="protein sequence ID" value="GFS21168.1"/>
    <property type="molecule type" value="Genomic_DNA"/>
</dbReference>
<accession>A0AAV4JEB1</accession>
<sequence>MKLLFALFLIAMIACAWANPDKRGLWEELQKEAAKILACEGTLDQSLCEDCCASTTWFHPSEQSACTTACAILP</sequence>
<dbReference type="Proteomes" id="UP000762676">
    <property type="component" value="Unassembled WGS sequence"/>
</dbReference>
<evidence type="ECO:0000256" key="1">
    <source>
        <dbReference type="SAM" id="SignalP"/>
    </source>
</evidence>
<feature type="chain" id="PRO_5043539864" evidence="1">
    <location>
        <begin position="19"/>
        <end position="74"/>
    </location>
</feature>
<proteinExistence type="predicted"/>
<dbReference type="AlphaFoldDB" id="A0AAV4JEB1"/>
<protein>
    <submittedName>
        <fullName evidence="2">Uncharacterized protein</fullName>
    </submittedName>
</protein>
<keyword evidence="1" id="KW-0732">Signal</keyword>
<keyword evidence="3" id="KW-1185">Reference proteome</keyword>
<evidence type="ECO:0000313" key="2">
    <source>
        <dbReference type="EMBL" id="GFS21168.1"/>
    </source>
</evidence>
<organism evidence="2 3">
    <name type="scientific">Elysia marginata</name>
    <dbReference type="NCBI Taxonomy" id="1093978"/>
    <lineage>
        <taxon>Eukaryota</taxon>
        <taxon>Metazoa</taxon>
        <taxon>Spiralia</taxon>
        <taxon>Lophotrochozoa</taxon>
        <taxon>Mollusca</taxon>
        <taxon>Gastropoda</taxon>
        <taxon>Heterobranchia</taxon>
        <taxon>Euthyneura</taxon>
        <taxon>Panpulmonata</taxon>
        <taxon>Sacoglossa</taxon>
        <taxon>Placobranchoidea</taxon>
        <taxon>Plakobranchidae</taxon>
        <taxon>Elysia</taxon>
    </lineage>
</organism>
<feature type="signal peptide" evidence="1">
    <location>
        <begin position="1"/>
        <end position="18"/>
    </location>
</feature>
<evidence type="ECO:0000313" key="3">
    <source>
        <dbReference type="Proteomes" id="UP000762676"/>
    </source>
</evidence>
<reference evidence="2 3" key="1">
    <citation type="journal article" date="2021" name="Elife">
        <title>Chloroplast acquisition without the gene transfer in kleptoplastic sea slugs, Plakobranchus ocellatus.</title>
        <authorList>
            <person name="Maeda T."/>
            <person name="Takahashi S."/>
            <person name="Yoshida T."/>
            <person name="Shimamura S."/>
            <person name="Takaki Y."/>
            <person name="Nagai Y."/>
            <person name="Toyoda A."/>
            <person name="Suzuki Y."/>
            <person name="Arimoto A."/>
            <person name="Ishii H."/>
            <person name="Satoh N."/>
            <person name="Nishiyama T."/>
            <person name="Hasebe M."/>
            <person name="Maruyama T."/>
            <person name="Minagawa J."/>
            <person name="Obokata J."/>
            <person name="Shigenobu S."/>
        </authorList>
    </citation>
    <scope>NUCLEOTIDE SEQUENCE [LARGE SCALE GENOMIC DNA]</scope>
</reference>
<dbReference type="PROSITE" id="PS51257">
    <property type="entry name" value="PROKAR_LIPOPROTEIN"/>
    <property type="match status" value="1"/>
</dbReference>
<comment type="caution">
    <text evidence="2">The sequence shown here is derived from an EMBL/GenBank/DDBJ whole genome shotgun (WGS) entry which is preliminary data.</text>
</comment>
<name>A0AAV4JEB1_9GAST</name>
<gene>
    <name evidence="2" type="ORF">ElyMa_003332100</name>
</gene>